<dbReference type="GO" id="GO:0006355">
    <property type="term" value="P:regulation of DNA-templated transcription"/>
    <property type="evidence" value="ECO:0007669"/>
    <property type="project" value="InterPro"/>
</dbReference>
<evidence type="ECO:0000313" key="5">
    <source>
        <dbReference type="EMBL" id="RDD65554.1"/>
    </source>
</evidence>
<accession>A0A369TLL6</accession>
<dbReference type="PROSITE" id="PS51063">
    <property type="entry name" value="HTH_CRP_2"/>
    <property type="match status" value="1"/>
</dbReference>
<dbReference type="GO" id="GO:0003677">
    <property type="term" value="F:DNA binding"/>
    <property type="evidence" value="ECO:0007669"/>
    <property type="project" value="UniProtKB-KW"/>
</dbReference>
<dbReference type="InterPro" id="IPR018490">
    <property type="entry name" value="cNMP-bd_dom_sf"/>
</dbReference>
<dbReference type="RefSeq" id="WP_114511595.1">
    <property type="nucleotide sequence ID" value="NZ_QPMK01000011.1"/>
</dbReference>
<keyword evidence="2" id="KW-0238">DNA-binding</keyword>
<dbReference type="SUPFAM" id="SSF51206">
    <property type="entry name" value="cAMP-binding domain-like"/>
    <property type="match status" value="1"/>
</dbReference>
<dbReference type="InterPro" id="IPR014710">
    <property type="entry name" value="RmlC-like_jellyroll"/>
</dbReference>
<dbReference type="Pfam" id="PF00027">
    <property type="entry name" value="cNMP_binding"/>
    <property type="match status" value="1"/>
</dbReference>
<dbReference type="Proteomes" id="UP000253977">
    <property type="component" value="Unassembled WGS sequence"/>
</dbReference>
<dbReference type="CDD" id="cd00038">
    <property type="entry name" value="CAP_ED"/>
    <property type="match status" value="1"/>
</dbReference>
<evidence type="ECO:0000313" key="6">
    <source>
        <dbReference type="Proteomes" id="UP000253977"/>
    </source>
</evidence>
<keyword evidence="3" id="KW-0804">Transcription</keyword>
<dbReference type="AlphaFoldDB" id="A0A369TLL6"/>
<name>A0A369TLL6_9RHOB</name>
<reference evidence="5 6" key="1">
    <citation type="submission" date="2018-07" db="EMBL/GenBank/DDBJ databases">
        <title>Thalassococcus profundi sp. nov., a marine bacterium isolated from deep seawater of Okinawa Trough.</title>
        <authorList>
            <person name="Yu M."/>
        </authorList>
    </citation>
    <scope>NUCLEOTIDE SEQUENCE [LARGE SCALE GENOMIC DNA]</scope>
    <source>
        <strain evidence="5 6">WRAS1</strain>
    </source>
</reference>
<keyword evidence="1" id="KW-0805">Transcription regulation</keyword>
<protein>
    <submittedName>
        <fullName evidence="5">Crp/Fnr family transcriptional regulator</fullName>
    </submittedName>
</protein>
<evidence type="ECO:0000259" key="4">
    <source>
        <dbReference type="PROSITE" id="PS51063"/>
    </source>
</evidence>
<gene>
    <name evidence="5" type="ORF">DU478_14020</name>
</gene>
<evidence type="ECO:0000256" key="2">
    <source>
        <dbReference type="ARBA" id="ARBA00023125"/>
    </source>
</evidence>
<dbReference type="EMBL" id="QPMK01000011">
    <property type="protein sequence ID" value="RDD65554.1"/>
    <property type="molecule type" value="Genomic_DNA"/>
</dbReference>
<keyword evidence="6" id="KW-1185">Reference proteome</keyword>
<dbReference type="InterPro" id="IPR036388">
    <property type="entry name" value="WH-like_DNA-bd_sf"/>
</dbReference>
<organism evidence="5 6">
    <name type="scientific">Thalassococcus profundi</name>
    <dbReference type="NCBI Taxonomy" id="2282382"/>
    <lineage>
        <taxon>Bacteria</taxon>
        <taxon>Pseudomonadati</taxon>
        <taxon>Pseudomonadota</taxon>
        <taxon>Alphaproteobacteria</taxon>
        <taxon>Rhodobacterales</taxon>
        <taxon>Roseobacteraceae</taxon>
        <taxon>Thalassococcus</taxon>
    </lineage>
</organism>
<evidence type="ECO:0000256" key="3">
    <source>
        <dbReference type="ARBA" id="ARBA00023163"/>
    </source>
</evidence>
<dbReference type="InterPro" id="IPR012318">
    <property type="entry name" value="HTH_CRP"/>
</dbReference>
<dbReference type="InterPro" id="IPR000595">
    <property type="entry name" value="cNMP-bd_dom"/>
</dbReference>
<dbReference type="Gene3D" id="1.10.10.10">
    <property type="entry name" value="Winged helix-like DNA-binding domain superfamily/Winged helix DNA-binding domain"/>
    <property type="match status" value="1"/>
</dbReference>
<feature type="domain" description="HTH crp-type" evidence="4">
    <location>
        <begin position="149"/>
        <end position="223"/>
    </location>
</feature>
<proteinExistence type="predicted"/>
<dbReference type="SUPFAM" id="SSF46785">
    <property type="entry name" value="Winged helix' DNA-binding domain"/>
    <property type="match status" value="1"/>
</dbReference>
<sequence length="242" mass="27147">MSVKCINCPLRKSDLFHKMSSETLEFMQRFKVGEMEVEPGTPLLSEGSNAPQLYTALSGMGLRYKLLENGSRQVISFVFPGDFLGLQAGVMKEMTHSVEATTAMKLCVFDRKELWSLFRTIPDRGFDLAWLAATEERFLGEALTSVGQKSALERMSWALARIFRRLKATTPAAGDLVRLPYRQQDLADALGLSLVHTNKTLAKLRERQLATWSDGKLSVPNLARLEELALIENPELPTRPLM</sequence>
<dbReference type="SMART" id="SM00419">
    <property type="entry name" value="HTH_CRP"/>
    <property type="match status" value="1"/>
</dbReference>
<dbReference type="Gene3D" id="2.60.120.10">
    <property type="entry name" value="Jelly Rolls"/>
    <property type="match status" value="1"/>
</dbReference>
<evidence type="ECO:0000256" key="1">
    <source>
        <dbReference type="ARBA" id="ARBA00023015"/>
    </source>
</evidence>
<dbReference type="Pfam" id="PF13545">
    <property type="entry name" value="HTH_Crp_2"/>
    <property type="match status" value="1"/>
</dbReference>
<dbReference type="InterPro" id="IPR036390">
    <property type="entry name" value="WH_DNA-bd_sf"/>
</dbReference>
<dbReference type="OrthoDB" id="7584044at2"/>
<comment type="caution">
    <text evidence="5">The sequence shown here is derived from an EMBL/GenBank/DDBJ whole genome shotgun (WGS) entry which is preliminary data.</text>
</comment>